<dbReference type="STRING" id="2017.SAMN05444320_10775"/>
<dbReference type="SUPFAM" id="SSF53254">
    <property type="entry name" value="Phosphoglycerate mutase-like"/>
    <property type="match status" value="1"/>
</dbReference>
<reference evidence="1 2" key="1">
    <citation type="submission" date="2016-11" db="EMBL/GenBank/DDBJ databases">
        <authorList>
            <person name="Jaros S."/>
            <person name="Januszkiewicz K."/>
            <person name="Wedrychowicz H."/>
        </authorList>
    </citation>
    <scope>NUCLEOTIDE SEQUENCE [LARGE SCALE GENOMIC DNA]</scope>
    <source>
        <strain evidence="1 2">DSM 44523</strain>
    </source>
</reference>
<sequence>MPRTVLIIRHGHAHSMATYTHTSATCQGLTALGREQARDLARRLAAEHEVTTLITSPVLRAAQTATAVGAAVGLTPRVCPDLRVPDPGPGEGHSWDALRTRYGPDPTHPPRPACGESWAQYLQRSHATLTRLLEDHDDGTLAIVGHSETVLSALTLLIGTPVLRALQVAVGPTSVTALRAVRERDTVPITWQRWELSALGDTSHLTERALVH</sequence>
<dbReference type="Gene3D" id="3.40.50.1240">
    <property type="entry name" value="Phosphoglycerate mutase-like"/>
    <property type="match status" value="1"/>
</dbReference>
<gene>
    <name evidence="1" type="ORF">SAMN05444320_10775</name>
</gene>
<dbReference type="InterPro" id="IPR051710">
    <property type="entry name" value="Phosphatase_SH3-domain"/>
</dbReference>
<dbReference type="CDD" id="cd07067">
    <property type="entry name" value="HP_PGM_like"/>
    <property type="match status" value="1"/>
</dbReference>
<proteinExistence type="predicted"/>
<dbReference type="AlphaFoldDB" id="A0A1M5I2M1"/>
<dbReference type="PANTHER" id="PTHR16469">
    <property type="entry name" value="UBIQUITIN-ASSOCIATED AND SH3 DOMAIN-CONTAINING BA-RELATED"/>
    <property type="match status" value="1"/>
</dbReference>
<name>A0A1M5I2M1_STRHI</name>
<dbReference type="PANTHER" id="PTHR16469:SF27">
    <property type="entry name" value="UBIQUITIN-ASSOCIATED AND SH3 DOMAIN-CONTAINING BA-RELATED"/>
    <property type="match status" value="1"/>
</dbReference>
<dbReference type="OrthoDB" id="5449373at2"/>
<dbReference type="RefSeq" id="WP_073486357.1">
    <property type="nucleotide sequence ID" value="NZ_FQVN01000007.1"/>
</dbReference>
<accession>A0A1M5I2M1</accession>
<dbReference type="Pfam" id="PF00300">
    <property type="entry name" value="His_Phos_1"/>
    <property type="match status" value="1"/>
</dbReference>
<dbReference type="Proteomes" id="UP000184501">
    <property type="component" value="Unassembled WGS sequence"/>
</dbReference>
<dbReference type="EMBL" id="FQVN01000007">
    <property type="protein sequence ID" value="SHG22556.1"/>
    <property type="molecule type" value="Genomic_DNA"/>
</dbReference>
<evidence type="ECO:0000313" key="2">
    <source>
        <dbReference type="Proteomes" id="UP000184501"/>
    </source>
</evidence>
<organism evidence="1 2">
    <name type="scientific">Streptoalloteichus hindustanus</name>
    <dbReference type="NCBI Taxonomy" id="2017"/>
    <lineage>
        <taxon>Bacteria</taxon>
        <taxon>Bacillati</taxon>
        <taxon>Actinomycetota</taxon>
        <taxon>Actinomycetes</taxon>
        <taxon>Pseudonocardiales</taxon>
        <taxon>Pseudonocardiaceae</taxon>
        <taxon>Streptoalloteichus</taxon>
    </lineage>
</organism>
<protein>
    <submittedName>
        <fullName evidence="1">Probable phosphoglycerate mutase</fullName>
    </submittedName>
</protein>
<evidence type="ECO:0000313" key="1">
    <source>
        <dbReference type="EMBL" id="SHG22556.1"/>
    </source>
</evidence>
<keyword evidence="2" id="KW-1185">Reference proteome</keyword>
<dbReference type="InterPro" id="IPR029033">
    <property type="entry name" value="His_PPase_superfam"/>
</dbReference>
<dbReference type="SMART" id="SM00855">
    <property type="entry name" value="PGAM"/>
    <property type="match status" value="1"/>
</dbReference>
<dbReference type="InterPro" id="IPR013078">
    <property type="entry name" value="His_Pase_superF_clade-1"/>
</dbReference>